<keyword evidence="2" id="KW-1185">Reference proteome</keyword>
<dbReference type="EMBL" id="JABSTQ010009258">
    <property type="protein sequence ID" value="KAG0431106.1"/>
    <property type="molecule type" value="Genomic_DNA"/>
</dbReference>
<name>A0AC60QBN4_IXOPE</name>
<sequence>MAAGGCMDSLNKGRRTDDLHDHASTITLLDMMRPDRILQYDNFDLSASAAAAMRNEAGLAKCLERLAKSASVNKNTSAAVNTGRRSEPQKGPEFVGERRNHRYDRAASTDR</sequence>
<proteinExistence type="predicted"/>
<evidence type="ECO:0000313" key="1">
    <source>
        <dbReference type="EMBL" id="KAG0431106.1"/>
    </source>
</evidence>
<protein>
    <submittedName>
        <fullName evidence="1">Uncharacterized protein</fullName>
    </submittedName>
</protein>
<reference evidence="1 2" key="1">
    <citation type="journal article" date="2020" name="Cell">
        <title>Large-Scale Comparative Analyses of Tick Genomes Elucidate Their Genetic Diversity and Vector Capacities.</title>
        <authorList>
            <consortium name="Tick Genome and Microbiome Consortium (TIGMIC)"/>
            <person name="Jia N."/>
            <person name="Wang J."/>
            <person name="Shi W."/>
            <person name="Du L."/>
            <person name="Sun Y."/>
            <person name="Zhan W."/>
            <person name="Jiang J.F."/>
            <person name="Wang Q."/>
            <person name="Zhang B."/>
            <person name="Ji P."/>
            <person name="Bell-Sakyi L."/>
            <person name="Cui X.M."/>
            <person name="Yuan T.T."/>
            <person name="Jiang B.G."/>
            <person name="Yang W.F."/>
            <person name="Lam T.T."/>
            <person name="Chang Q.C."/>
            <person name="Ding S.J."/>
            <person name="Wang X.J."/>
            <person name="Zhu J.G."/>
            <person name="Ruan X.D."/>
            <person name="Zhao L."/>
            <person name="Wei J.T."/>
            <person name="Ye R.Z."/>
            <person name="Que T.C."/>
            <person name="Du C.H."/>
            <person name="Zhou Y.H."/>
            <person name="Cheng J.X."/>
            <person name="Dai P.F."/>
            <person name="Guo W.B."/>
            <person name="Han X.H."/>
            <person name="Huang E.J."/>
            <person name="Li L.F."/>
            <person name="Wei W."/>
            <person name="Gao Y.C."/>
            <person name="Liu J.Z."/>
            <person name="Shao H.Z."/>
            <person name="Wang X."/>
            <person name="Wang C.C."/>
            <person name="Yang T.C."/>
            <person name="Huo Q.B."/>
            <person name="Li W."/>
            <person name="Chen H.Y."/>
            <person name="Chen S.E."/>
            <person name="Zhou L.G."/>
            <person name="Ni X.B."/>
            <person name="Tian J.H."/>
            <person name="Sheng Y."/>
            <person name="Liu T."/>
            <person name="Pan Y.S."/>
            <person name="Xia L.Y."/>
            <person name="Li J."/>
            <person name="Zhao F."/>
            <person name="Cao W.C."/>
        </authorList>
    </citation>
    <scope>NUCLEOTIDE SEQUENCE [LARGE SCALE GENOMIC DNA]</scope>
    <source>
        <strain evidence="1">Iper-2018</strain>
    </source>
</reference>
<gene>
    <name evidence="1" type="ORF">HPB47_022094</name>
</gene>
<dbReference type="Proteomes" id="UP000805193">
    <property type="component" value="Unassembled WGS sequence"/>
</dbReference>
<evidence type="ECO:0000313" key="2">
    <source>
        <dbReference type="Proteomes" id="UP000805193"/>
    </source>
</evidence>
<organism evidence="1 2">
    <name type="scientific">Ixodes persulcatus</name>
    <name type="common">Taiga tick</name>
    <dbReference type="NCBI Taxonomy" id="34615"/>
    <lineage>
        <taxon>Eukaryota</taxon>
        <taxon>Metazoa</taxon>
        <taxon>Ecdysozoa</taxon>
        <taxon>Arthropoda</taxon>
        <taxon>Chelicerata</taxon>
        <taxon>Arachnida</taxon>
        <taxon>Acari</taxon>
        <taxon>Parasitiformes</taxon>
        <taxon>Ixodida</taxon>
        <taxon>Ixodoidea</taxon>
        <taxon>Ixodidae</taxon>
        <taxon>Ixodinae</taxon>
        <taxon>Ixodes</taxon>
    </lineage>
</organism>
<accession>A0AC60QBN4</accession>
<comment type="caution">
    <text evidence="1">The sequence shown here is derived from an EMBL/GenBank/DDBJ whole genome shotgun (WGS) entry which is preliminary data.</text>
</comment>